<dbReference type="Gene3D" id="2.60.40.1730">
    <property type="entry name" value="tricorn interacting facor f3 domain"/>
    <property type="match status" value="1"/>
</dbReference>
<dbReference type="PANTHER" id="PTHR45726:SF3">
    <property type="entry name" value="LEUKOTRIENE A-4 HYDROLASE"/>
    <property type="match status" value="1"/>
</dbReference>
<comment type="similarity">
    <text evidence="3">Belongs to the peptidase M1 family.</text>
</comment>
<dbReference type="Proteomes" id="UP000192333">
    <property type="component" value="Chromosome I"/>
</dbReference>
<accession>A0A1W2GZI6</accession>
<evidence type="ECO:0000256" key="6">
    <source>
        <dbReference type="ARBA" id="ARBA00022490"/>
    </source>
</evidence>
<keyword evidence="11" id="KW-0482">Metalloprotease</keyword>
<dbReference type="InterPro" id="IPR027268">
    <property type="entry name" value="Peptidase_M4/M1_CTD_sf"/>
</dbReference>
<dbReference type="InterPro" id="IPR014782">
    <property type="entry name" value="Peptidase_M1_dom"/>
</dbReference>
<gene>
    <name evidence="16" type="ORF">SAMN00777080_0289</name>
</gene>
<evidence type="ECO:0000256" key="14">
    <source>
        <dbReference type="SAM" id="SignalP"/>
    </source>
</evidence>
<dbReference type="PANTHER" id="PTHR45726">
    <property type="entry name" value="LEUKOTRIENE A-4 HYDROLASE"/>
    <property type="match status" value="1"/>
</dbReference>
<feature type="active site" description="Proton donor" evidence="12">
    <location>
        <position position="395"/>
    </location>
</feature>
<evidence type="ECO:0000256" key="12">
    <source>
        <dbReference type="PIRSR" id="PIRSR634015-1"/>
    </source>
</evidence>
<keyword evidence="10 13" id="KW-0862">Zinc</keyword>
<evidence type="ECO:0000256" key="11">
    <source>
        <dbReference type="ARBA" id="ARBA00023049"/>
    </source>
</evidence>
<evidence type="ECO:0000313" key="17">
    <source>
        <dbReference type="Proteomes" id="UP000192333"/>
    </source>
</evidence>
<protein>
    <recommendedName>
        <fullName evidence="5">Aminopeptidase N</fullName>
        <ecNumber evidence="4">3.4.11.2</ecNumber>
    </recommendedName>
</protein>
<evidence type="ECO:0000256" key="7">
    <source>
        <dbReference type="ARBA" id="ARBA00022670"/>
    </source>
</evidence>
<dbReference type="CDD" id="cd09603">
    <property type="entry name" value="M1_APN_like"/>
    <property type="match status" value="1"/>
</dbReference>
<feature type="active site" description="Proton acceptor" evidence="12">
    <location>
        <position position="319"/>
    </location>
</feature>
<evidence type="ECO:0000256" key="10">
    <source>
        <dbReference type="ARBA" id="ARBA00022833"/>
    </source>
</evidence>
<dbReference type="InterPro" id="IPR042097">
    <property type="entry name" value="Aminopeptidase_N-like_N_sf"/>
</dbReference>
<keyword evidence="7" id="KW-0645">Protease</keyword>
<dbReference type="InterPro" id="IPR034015">
    <property type="entry name" value="M1_LTA4H"/>
</dbReference>
<dbReference type="GO" id="GO:0008270">
    <property type="term" value="F:zinc ion binding"/>
    <property type="evidence" value="ECO:0007669"/>
    <property type="project" value="InterPro"/>
</dbReference>
<dbReference type="Gene3D" id="1.10.390.10">
    <property type="entry name" value="Neutral Protease Domain 2"/>
    <property type="match status" value="1"/>
</dbReference>
<dbReference type="GO" id="GO:0016285">
    <property type="term" value="F:alanyl aminopeptidase activity"/>
    <property type="evidence" value="ECO:0007669"/>
    <property type="project" value="UniProtKB-EC"/>
</dbReference>
<keyword evidence="9" id="KW-0378">Hydrolase</keyword>
<name>A0A1W2GZI6_9BACT</name>
<evidence type="ECO:0000256" key="2">
    <source>
        <dbReference type="ARBA" id="ARBA00004496"/>
    </source>
</evidence>
<keyword evidence="17" id="KW-1185">Reference proteome</keyword>
<organism evidence="16 17">
    <name type="scientific">Aquiflexum balticum DSM 16537</name>
    <dbReference type="NCBI Taxonomy" id="758820"/>
    <lineage>
        <taxon>Bacteria</taxon>
        <taxon>Pseudomonadati</taxon>
        <taxon>Bacteroidota</taxon>
        <taxon>Cytophagia</taxon>
        <taxon>Cytophagales</taxon>
        <taxon>Cyclobacteriaceae</taxon>
        <taxon>Aquiflexum</taxon>
    </lineage>
</organism>
<feature type="domain" description="Peptidase M1 membrane alanine aminopeptidase" evidence="15">
    <location>
        <begin position="265"/>
        <end position="457"/>
    </location>
</feature>
<sequence length="528" mass="60729">MKTTSLILSFLLISVSTFSQIQKNWAWGGSIDPLQTKYEVLHYQLELEIFPEKQEIYGKNKITFSSDEKLDTLRLNLIEEYIVTKVIMAGEEVGFRHFGDTLDIYPSDCTCTEVEVFYGGQTPIAIRPPWTGGFTWEIDELKNHWMGLSSQNEGAKIFMPCLDHPSSEPSNGVDLILTAPYPYFVAANGRLIDTQRQNGKVTYHWTTQYPINNYNINFTLGVFHEESKTFRSANGTEIPMIVYVLQQNRDKSKLLMEVLETSAKTHEKFFGPYPFPNDKIAVVETPYLGMEHQTINAYGNNFQFEKIGDVYADWLLHHELGHEWFGNKVSVKDWADFWIHEGLTAYGDWLFYLEHGGEDAYHQKVASVRKGIAHARPVVSPRNSNSDQAYHPEIYTKGAFIIHSLRYYIGDEVFFPMLKAFASDERFTYENLVETADFTEFVQQYTGLDLKGFFDMYLKTIRVPKVKVSKKGKKGYQVSLPNIDFSMPVEIKTSNGYERHKLSSKPVLIKSTGPIEVDPKGWYLLEKQ</sequence>
<evidence type="ECO:0000259" key="15">
    <source>
        <dbReference type="Pfam" id="PF01433"/>
    </source>
</evidence>
<keyword evidence="6" id="KW-0963">Cytoplasm</keyword>
<dbReference type="SUPFAM" id="SSF63737">
    <property type="entry name" value="Leukotriene A4 hydrolase N-terminal domain"/>
    <property type="match status" value="1"/>
</dbReference>
<feature type="binding site" evidence="13">
    <location>
        <position position="341"/>
    </location>
    <ligand>
        <name>Zn(2+)</name>
        <dbReference type="ChEBI" id="CHEBI:29105"/>
        <note>catalytic</note>
    </ligand>
</feature>
<evidence type="ECO:0000313" key="16">
    <source>
        <dbReference type="EMBL" id="SMD41758.1"/>
    </source>
</evidence>
<dbReference type="GO" id="GO:0008237">
    <property type="term" value="F:metallopeptidase activity"/>
    <property type="evidence" value="ECO:0007669"/>
    <property type="project" value="UniProtKB-KW"/>
</dbReference>
<evidence type="ECO:0000256" key="5">
    <source>
        <dbReference type="ARBA" id="ARBA00015611"/>
    </source>
</evidence>
<dbReference type="GO" id="GO:0006508">
    <property type="term" value="P:proteolysis"/>
    <property type="evidence" value="ECO:0007669"/>
    <property type="project" value="UniProtKB-KW"/>
</dbReference>
<keyword evidence="8 13" id="KW-0479">Metal-binding</keyword>
<dbReference type="AlphaFoldDB" id="A0A1W2GZI6"/>
<dbReference type="EMBL" id="LT838813">
    <property type="protein sequence ID" value="SMD41758.1"/>
    <property type="molecule type" value="Genomic_DNA"/>
</dbReference>
<dbReference type="PRINTS" id="PR00756">
    <property type="entry name" value="ALADIPTASE"/>
</dbReference>
<proteinExistence type="inferred from homology"/>
<keyword evidence="16" id="KW-0031">Aminopeptidase</keyword>
<feature type="chain" id="PRO_5011963991" description="Aminopeptidase N" evidence="14">
    <location>
        <begin position="22"/>
        <end position="528"/>
    </location>
</feature>
<evidence type="ECO:0000256" key="1">
    <source>
        <dbReference type="ARBA" id="ARBA00000098"/>
    </source>
</evidence>
<evidence type="ECO:0000256" key="4">
    <source>
        <dbReference type="ARBA" id="ARBA00012564"/>
    </source>
</evidence>
<keyword evidence="14" id="KW-0732">Signal</keyword>
<dbReference type="OrthoDB" id="100605at2"/>
<dbReference type="Pfam" id="PF01433">
    <property type="entry name" value="Peptidase_M1"/>
    <property type="match status" value="1"/>
</dbReference>
<feature type="binding site" evidence="13">
    <location>
        <position position="322"/>
    </location>
    <ligand>
        <name>Zn(2+)</name>
        <dbReference type="ChEBI" id="CHEBI:29105"/>
        <note>catalytic</note>
    </ligand>
</feature>
<dbReference type="RefSeq" id="WP_084118620.1">
    <property type="nucleotide sequence ID" value="NZ_LT838813.1"/>
</dbReference>
<dbReference type="SUPFAM" id="SSF55486">
    <property type="entry name" value="Metalloproteases ('zincins'), catalytic domain"/>
    <property type="match status" value="1"/>
</dbReference>
<dbReference type="EC" id="3.4.11.2" evidence="4"/>
<feature type="binding site" evidence="13">
    <location>
        <position position="318"/>
    </location>
    <ligand>
        <name>Zn(2+)</name>
        <dbReference type="ChEBI" id="CHEBI:29105"/>
        <note>catalytic</note>
    </ligand>
</feature>
<comment type="catalytic activity">
    <reaction evidence="1">
        <text>Release of an N-terminal amino acid, Xaa-|-Yaa- from a peptide, amide or arylamide. Xaa is preferably Ala, but may be most amino acids including Pro (slow action). When a terminal hydrophobic residue is followed by a prolyl residue, the two may be released as an intact Xaa-Pro dipeptide.</text>
        <dbReference type="EC" id="3.4.11.2"/>
    </reaction>
</comment>
<evidence type="ECO:0000256" key="13">
    <source>
        <dbReference type="PIRSR" id="PIRSR634015-3"/>
    </source>
</evidence>
<dbReference type="STRING" id="758820.SAMN00777080_0289"/>
<dbReference type="GO" id="GO:0005737">
    <property type="term" value="C:cytoplasm"/>
    <property type="evidence" value="ECO:0007669"/>
    <property type="project" value="UniProtKB-SubCell"/>
</dbReference>
<dbReference type="InterPro" id="IPR001930">
    <property type="entry name" value="Peptidase_M1"/>
</dbReference>
<evidence type="ECO:0000256" key="8">
    <source>
        <dbReference type="ARBA" id="ARBA00022723"/>
    </source>
</evidence>
<feature type="signal peptide" evidence="14">
    <location>
        <begin position="1"/>
        <end position="21"/>
    </location>
</feature>
<evidence type="ECO:0000256" key="3">
    <source>
        <dbReference type="ARBA" id="ARBA00010136"/>
    </source>
</evidence>
<comment type="cofactor">
    <cofactor evidence="13">
        <name>Zn(2+)</name>
        <dbReference type="ChEBI" id="CHEBI:29105"/>
    </cofactor>
    <text evidence="13">Binds 1 zinc ion per subunit.</text>
</comment>
<evidence type="ECO:0000256" key="9">
    <source>
        <dbReference type="ARBA" id="ARBA00022801"/>
    </source>
</evidence>
<comment type="subcellular location">
    <subcellularLocation>
        <location evidence="2">Cytoplasm</location>
    </subcellularLocation>
</comment>
<reference evidence="17" key="1">
    <citation type="submission" date="2017-04" db="EMBL/GenBank/DDBJ databases">
        <authorList>
            <person name="Varghese N."/>
            <person name="Submissions S."/>
        </authorList>
    </citation>
    <scope>NUCLEOTIDE SEQUENCE [LARGE SCALE GENOMIC DNA]</scope>
    <source>
        <strain evidence="17">DSM 16537</strain>
    </source>
</reference>